<comment type="caution">
    <text evidence="2">The sequence shown here is derived from an EMBL/GenBank/DDBJ whole genome shotgun (WGS) entry which is preliminary data.</text>
</comment>
<evidence type="ECO:0000256" key="1">
    <source>
        <dbReference type="SAM" id="MobiDB-lite"/>
    </source>
</evidence>
<dbReference type="EMBL" id="BQKI01000078">
    <property type="protein sequence ID" value="GJN25807.1"/>
    <property type="molecule type" value="Genomic_DNA"/>
</dbReference>
<keyword evidence="3" id="KW-1185">Reference proteome</keyword>
<accession>A0AAV5ETT1</accession>
<reference evidence="2" key="2">
    <citation type="submission" date="2021-12" db="EMBL/GenBank/DDBJ databases">
        <title>Resequencing data analysis of finger millet.</title>
        <authorList>
            <person name="Hatakeyama M."/>
            <person name="Aluri S."/>
            <person name="Balachadran M.T."/>
            <person name="Sivarajan S.R."/>
            <person name="Poveda L."/>
            <person name="Shimizu-Inatsugi R."/>
            <person name="Schlapbach R."/>
            <person name="Sreeman S.M."/>
            <person name="Shimizu K.K."/>
        </authorList>
    </citation>
    <scope>NUCLEOTIDE SEQUENCE</scope>
</reference>
<feature type="compositionally biased region" description="Polar residues" evidence="1">
    <location>
        <begin position="59"/>
        <end position="75"/>
    </location>
</feature>
<feature type="region of interest" description="Disordered" evidence="1">
    <location>
        <begin position="45"/>
        <end position="83"/>
    </location>
</feature>
<organism evidence="2 3">
    <name type="scientific">Eleusine coracana subsp. coracana</name>
    <dbReference type="NCBI Taxonomy" id="191504"/>
    <lineage>
        <taxon>Eukaryota</taxon>
        <taxon>Viridiplantae</taxon>
        <taxon>Streptophyta</taxon>
        <taxon>Embryophyta</taxon>
        <taxon>Tracheophyta</taxon>
        <taxon>Spermatophyta</taxon>
        <taxon>Magnoliopsida</taxon>
        <taxon>Liliopsida</taxon>
        <taxon>Poales</taxon>
        <taxon>Poaceae</taxon>
        <taxon>PACMAD clade</taxon>
        <taxon>Chloridoideae</taxon>
        <taxon>Cynodonteae</taxon>
        <taxon>Eleusininae</taxon>
        <taxon>Eleusine</taxon>
    </lineage>
</organism>
<gene>
    <name evidence="2" type="primary">gb13685</name>
    <name evidence="2" type="ORF">PR202_gb13685</name>
</gene>
<evidence type="ECO:0000313" key="3">
    <source>
        <dbReference type="Proteomes" id="UP001054889"/>
    </source>
</evidence>
<sequence>MGRITNISSLVEVAVADKNRLAPIDPEELHHLLALGGVDGSGRPLTGATPPALQIPDLCSSSTDTNVEDCSSSQAGIRPPPTS</sequence>
<reference evidence="2" key="1">
    <citation type="journal article" date="2018" name="DNA Res.">
        <title>Multiple hybrid de novo genome assembly of finger millet, an orphan allotetraploid crop.</title>
        <authorList>
            <person name="Hatakeyama M."/>
            <person name="Aluri S."/>
            <person name="Balachadran M.T."/>
            <person name="Sivarajan S.R."/>
            <person name="Patrignani A."/>
            <person name="Gruter S."/>
            <person name="Poveda L."/>
            <person name="Shimizu-Inatsugi R."/>
            <person name="Baeten J."/>
            <person name="Francoijs K.J."/>
            <person name="Nataraja K.N."/>
            <person name="Reddy Y.A.N."/>
            <person name="Phadnis S."/>
            <person name="Ravikumar R.L."/>
            <person name="Schlapbach R."/>
            <person name="Sreeman S.M."/>
            <person name="Shimizu K.K."/>
        </authorList>
    </citation>
    <scope>NUCLEOTIDE SEQUENCE</scope>
</reference>
<protein>
    <submittedName>
        <fullName evidence="2">Uncharacterized protein</fullName>
    </submittedName>
</protein>
<proteinExistence type="predicted"/>
<name>A0AAV5ETT1_ELECO</name>
<evidence type="ECO:0000313" key="2">
    <source>
        <dbReference type="EMBL" id="GJN25807.1"/>
    </source>
</evidence>
<dbReference type="Proteomes" id="UP001054889">
    <property type="component" value="Unassembled WGS sequence"/>
</dbReference>
<dbReference type="AlphaFoldDB" id="A0AAV5ETT1"/>